<dbReference type="AlphaFoldDB" id="A0A1Q2CC25"/>
<reference evidence="1 2" key="1">
    <citation type="journal article" date="2016" name="Int. J. Syst. Evol. Microbiol.">
        <title>Tessaracoccus flavus sp. nov., isolated from the drainage system of a lindane-producing factory.</title>
        <authorList>
            <person name="Kumari R."/>
            <person name="Singh P."/>
            <person name="Schumann P."/>
            <person name="Lal R."/>
        </authorList>
    </citation>
    <scope>NUCLEOTIDE SEQUENCE [LARGE SCALE GENOMIC DNA]</scope>
    <source>
        <strain evidence="1 2">RP1T</strain>
    </source>
</reference>
<evidence type="ECO:0008006" key="3">
    <source>
        <dbReference type="Google" id="ProtNLM"/>
    </source>
</evidence>
<dbReference type="PANTHER" id="PTHR39420:SF1">
    <property type="entry name" value="HYDROLASE"/>
    <property type="match status" value="1"/>
</dbReference>
<dbReference type="SUPFAM" id="SSF55486">
    <property type="entry name" value="Metalloproteases ('zincins'), catalytic domain"/>
    <property type="match status" value="1"/>
</dbReference>
<dbReference type="InterPro" id="IPR042271">
    <property type="entry name" value="Zinicin_2_N"/>
</dbReference>
<dbReference type="KEGG" id="tfl:RPIT_01550"/>
<dbReference type="Gene3D" id="1.20.150.30">
    <property type="entry name" value="Zincin-like metallopeptidase, N-terminal domain"/>
    <property type="match status" value="1"/>
</dbReference>
<organism evidence="1 2">
    <name type="scientific">Tessaracoccus flavus</name>
    <dbReference type="NCBI Taxonomy" id="1610493"/>
    <lineage>
        <taxon>Bacteria</taxon>
        <taxon>Bacillati</taxon>
        <taxon>Actinomycetota</taxon>
        <taxon>Actinomycetes</taxon>
        <taxon>Propionibacteriales</taxon>
        <taxon>Propionibacteriaceae</taxon>
        <taxon>Tessaracoccus</taxon>
    </lineage>
</organism>
<proteinExistence type="predicted"/>
<name>A0A1Q2CC25_9ACTN</name>
<dbReference type="InterPro" id="IPR018766">
    <property type="entry name" value="Zinicin_2"/>
</dbReference>
<keyword evidence="2" id="KW-1185">Reference proteome</keyword>
<dbReference type="NCBIfam" id="TIGR03883">
    <property type="entry name" value="DUF2342_F420"/>
    <property type="match status" value="1"/>
</dbReference>
<evidence type="ECO:0000313" key="2">
    <source>
        <dbReference type="Proteomes" id="UP000188324"/>
    </source>
</evidence>
<dbReference type="Pfam" id="PF10103">
    <property type="entry name" value="Zincin_2"/>
    <property type="match status" value="1"/>
</dbReference>
<dbReference type="STRING" id="1610493.RPIT_01550"/>
<gene>
    <name evidence="1" type="ORF">RPIT_01550</name>
</gene>
<dbReference type="InterPro" id="IPR022454">
    <property type="entry name" value="CHP03883_F420-assoc"/>
</dbReference>
<dbReference type="NCBIfam" id="TIGR03624">
    <property type="entry name" value="putative hydrolase"/>
    <property type="match status" value="1"/>
</dbReference>
<dbReference type="Proteomes" id="UP000188324">
    <property type="component" value="Chromosome"/>
</dbReference>
<protein>
    <recommendedName>
        <fullName evidence="3">Coenzyme F420 biosynthesis-associated protein</fullName>
    </recommendedName>
</protein>
<dbReference type="PANTHER" id="PTHR39420">
    <property type="match status" value="1"/>
</dbReference>
<dbReference type="EMBL" id="CP019605">
    <property type="protein sequence ID" value="AQP43659.1"/>
    <property type="molecule type" value="Genomic_DNA"/>
</dbReference>
<accession>A0A1Q2CC25</accession>
<sequence length="328" mass="36355">MWLLMDYAPPVSWDLARRVARRAAGQLPDIDPRELDMLTADLRVTARRAGELAAAHLGLESVGATSVRVVDWAGWSRAARHMAEAVVGELSLTPRPAGVGSALRGLGNGLLAGLAMGRVSRQLLGQYDAVTGDDALYLVAPTILQHERRHAFVPEHFRLWVALHEQTHALQFRAAPWLRDYVRERMAVVADDEVQIAEALIAWQETGDLVSLLVSREAHTQLHELTALMTLLEGHADLVSDTVGCRHATTVGKMRKAFARPQRTGRLANASATLDKQAQYRDGLAFCRTVVRRRSWKFLSRAFADPGNLPTMSEISDPQAWIDRQRRG</sequence>
<evidence type="ECO:0000313" key="1">
    <source>
        <dbReference type="EMBL" id="AQP43659.1"/>
    </source>
</evidence>